<evidence type="ECO:0000256" key="1">
    <source>
        <dbReference type="PROSITE-ProRule" id="PRU00339"/>
    </source>
</evidence>
<dbReference type="KEGG" id="nneo:PQG83_17085"/>
<sequence>MTWSSAQGSHLTLPGSQDFSHGDESDPQPFIRQLEKINNYIPPHAQPDRKNTASLKVEQSTLLTNPLHPSPNEPKPTGSQPSHSPPKKKPTHIAVLLNNNVTQDQTNTGWRSLLNGRPEDAIAAYQDSLRIDPKSAEAYLGMGIALKSLGFIDHAKDAIQQALELNPDLSSALVHLGYLYADGHIGPSNSKAAHRLFSQASQLGDPFASIALLDLQSRSRPQS</sequence>
<dbReference type="SMART" id="SM00671">
    <property type="entry name" value="SEL1"/>
    <property type="match status" value="1"/>
</dbReference>
<protein>
    <submittedName>
        <fullName evidence="3">Tetratricopeptide repeat protein</fullName>
    </submittedName>
</protein>
<dbReference type="InterPro" id="IPR011990">
    <property type="entry name" value="TPR-like_helical_dom_sf"/>
</dbReference>
<feature type="region of interest" description="Disordered" evidence="2">
    <location>
        <begin position="1"/>
        <end position="90"/>
    </location>
</feature>
<evidence type="ECO:0000256" key="2">
    <source>
        <dbReference type="SAM" id="MobiDB-lite"/>
    </source>
</evidence>
<name>A0AA96JVJ9_9BACT</name>
<gene>
    <name evidence="3" type="ORF">PQG83_17085</name>
</gene>
<reference evidence="3 4" key="1">
    <citation type="submission" date="2023-01" db="EMBL/GenBank/DDBJ databases">
        <title>Cultivation and genomic characterization of new, ubiquitous marine nitrite-oxidizing bacteria from the Nitrospirales.</title>
        <authorList>
            <person name="Mueller A.J."/>
            <person name="Daebeler A."/>
            <person name="Herbold C.W."/>
            <person name="Kirkegaard R.H."/>
            <person name="Daims H."/>
        </authorList>
    </citation>
    <scope>NUCLEOTIDE SEQUENCE [LARGE SCALE GENOMIC DNA]</scope>
    <source>
        <strain evidence="3 4">DK</strain>
    </source>
</reference>
<dbReference type="SMART" id="SM00028">
    <property type="entry name" value="TPR"/>
    <property type="match status" value="2"/>
</dbReference>
<dbReference type="SUPFAM" id="SSF48452">
    <property type="entry name" value="TPR-like"/>
    <property type="match status" value="1"/>
</dbReference>
<dbReference type="EMBL" id="CP116968">
    <property type="protein sequence ID" value="WNM61453.1"/>
    <property type="molecule type" value="Genomic_DNA"/>
</dbReference>
<dbReference type="PROSITE" id="PS50005">
    <property type="entry name" value="TPR"/>
    <property type="match status" value="1"/>
</dbReference>
<dbReference type="InterPro" id="IPR006597">
    <property type="entry name" value="Sel1-like"/>
</dbReference>
<feature type="repeat" description="TPR" evidence="1">
    <location>
        <begin position="136"/>
        <end position="169"/>
    </location>
</feature>
<dbReference type="Proteomes" id="UP001302494">
    <property type="component" value="Chromosome"/>
</dbReference>
<keyword evidence="4" id="KW-1185">Reference proteome</keyword>
<feature type="compositionally biased region" description="Polar residues" evidence="2">
    <location>
        <begin position="1"/>
        <end position="19"/>
    </location>
</feature>
<dbReference type="AlphaFoldDB" id="A0AA96JVJ9"/>
<evidence type="ECO:0000313" key="3">
    <source>
        <dbReference type="EMBL" id="WNM61453.1"/>
    </source>
</evidence>
<accession>A0AA96JVJ9</accession>
<organism evidence="3 4">
    <name type="scientific">Candidatus Nitrospira neomarina</name>
    <dbReference type="NCBI Taxonomy" id="3020899"/>
    <lineage>
        <taxon>Bacteria</taxon>
        <taxon>Pseudomonadati</taxon>
        <taxon>Nitrospirota</taxon>
        <taxon>Nitrospiria</taxon>
        <taxon>Nitrospirales</taxon>
        <taxon>Nitrospiraceae</taxon>
        <taxon>Nitrospira</taxon>
    </lineage>
</organism>
<dbReference type="Gene3D" id="1.25.40.10">
    <property type="entry name" value="Tetratricopeptide repeat domain"/>
    <property type="match status" value="1"/>
</dbReference>
<dbReference type="InterPro" id="IPR019734">
    <property type="entry name" value="TPR_rpt"/>
</dbReference>
<dbReference type="Pfam" id="PF13414">
    <property type="entry name" value="TPR_11"/>
    <property type="match status" value="1"/>
</dbReference>
<dbReference type="RefSeq" id="WP_312743635.1">
    <property type="nucleotide sequence ID" value="NZ_CP116968.1"/>
</dbReference>
<keyword evidence="1" id="KW-0802">TPR repeat</keyword>
<proteinExistence type="predicted"/>
<evidence type="ECO:0000313" key="4">
    <source>
        <dbReference type="Proteomes" id="UP001302494"/>
    </source>
</evidence>
<dbReference type="PROSITE" id="PS50293">
    <property type="entry name" value="TPR_REGION"/>
    <property type="match status" value="1"/>
</dbReference>
<feature type="compositionally biased region" description="Polar residues" evidence="2">
    <location>
        <begin position="52"/>
        <end position="64"/>
    </location>
</feature>